<organism evidence="3 4">
    <name type="scientific">Punica granatum</name>
    <name type="common">Pomegranate</name>
    <dbReference type="NCBI Taxonomy" id="22663"/>
    <lineage>
        <taxon>Eukaryota</taxon>
        <taxon>Viridiplantae</taxon>
        <taxon>Streptophyta</taxon>
        <taxon>Embryophyta</taxon>
        <taxon>Tracheophyta</taxon>
        <taxon>Spermatophyta</taxon>
        <taxon>Magnoliopsida</taxon>
        <taxon>eudicotyledons</taxon>
        <taxon>Gunneridae</taxon>
        <taxon>Pentapetalae</taxon>
        <taxon>rosids</taxon>
        <taxon>malvids</taxon>
        <taxon>Myrtales</taxon>
        <taxon>Lythraceae</taxon>
        <taxon>Punica</taxon>
    </lineage>
</organism>
<name>A0A2I0J7H0_PUNGR</name>
<protein>
    <submittedName>
        <fullName evidence="3">Uncharacterized protein</fullName>
    </submittedName>
</protein>
<evidence type="ECO:0000313" key="4">
    <source>
        <dbReference type="Proteomes" id="UP000233551"/>
    </source>
</evidence>
<dbReference type="Proteomes" id="UP000233551">
    <property type="component" value="Unassembled WGS sequence"/>
</dbReference>
<sequence>MHRQSIEKHGDTAKIGAKETTKTQENQEDLGPLKASRVKDKSEKWLEKACWGSDAWAVLFSREGTRFWLACTGGSGWLHKLARAVTTPRRMLKVAMGGSWRARTCVNPKTCKNRSLFLRILPVLLPLLPVFFL</sequence>
<evidence type="ECO:0000256" key="1">
    <source>
        <dbReference type="SAM" id="MobiDB-lite"/>
    </source>
</evidence>
<keyword evidence="4" id="KW-1185">Reference proteome</keyword>
<reference evidence="3 4" key="1">
    <citation type="submission" date="2017-11" db="EMBL/GenBank/DDBJ databases">
        <title>De-novo sequencing of pomegranate (Punica granatum L.) genome.</title>
        <authorList>
            <person name="Akparov Z."/>
            <person name="Amiraslanov A."/>
            <person name="Hajiyeva S."/>
            <person name="Abbasov M."/>
            <person name="Kaur K."/>
            <person name="Hamwieh A."/>
            <person name="Solovyev V."/>
            <person name="Salamov A."/>
            <person name="Braich B."/>
            <person name="Kosarev P."/>
            <person name="Mahmoud A."/>
            <person name="Hajiyev E."/>
            <person name="Babayeva S."/>
            <person name="Izzatullayeva V."/>
            <person name="Mammadov A."/>
            <person name="Mammadov A."/>
            <person name="Sharifova S."/>
            <person name="Ojaghi J."/>
            <person name="Eynullazada K."/>
            <person name="Bayramov B."/>
            <person name="Abdulazimova A."/>
            <person name="Shahmuradov I."/>
        </authorList>
    </citation>
    <scope>NUCLEOTIDE SEQUENCE [LARGE SCALE GENOMIC DNA]</scope>
    <source>
        <strain evidence="4">cv. AG2017</strain>
        <tissue evidence="3">Leaf</tissue>
    </source>
</reference>
<proteinExistence type="predicted"/>
<feature type="compositionally biased region" description="Basic and acidic residues" evidence="1">
    <location>
        <begin position="1"/>
        <end position="22"/>
    </location>
</feature>
<evidence type="ECO:0000256" key="2">
    <source>
        <dbReference type="SAM" id="Phobius"/>
    </source>
</evidence>
<feature type="region of interest" description="Disordered" evidence="1">
    <location>
        <begin position="1"/>
        <end position="37"/>
    </location>
</feature>
<accession>A0A2I0J7H0</accession>
<comment type="caution">
    <text evidence="3">The sequence shown here is derived from an EMBL/GenBank/DDBJ whole genome shotgun (WGS) entry which is preliminary data.</text>
</comment>
<gene>
    <name evidence="3" type="ORF">CRG98_027415</name>
</gene>
<dbReference type="EMBL" id="PGOL01001964">
    <property type="protein sequence ID" value="PKI52189.1"/>
    <property type="molecule type" value="Genomic_DNA"/>
</dbReference>
<keyword evidence="2" id="KW-0472">Membrane</keyword>
<keyword evidence="2" id="KW-1133">Transmembrane helix</keyword>
<keyword evidence="2" id="KW-0812">Transmembrane</keyword>
<feature type="transmembrane region" description="Helical" evidence="2">
    <location>
        <begin position="116"/>
        <end position="132"/>
    </location>
</feature>
<dbReference type="AlphaFoldDB" id="A0A2I0J7H0"/>
<evidence type="ECO:0000313" key="3">
    <source>
        <dbReference type="EMBL" id="PKI52189.1"/>
    </source>
</evidence>